<comment type="caution">
    <text evidence="2">The sequence shown here is derived from an EMBL/GenBank/DDBJ whole genome shotgun (WGS) entry which is preliminary data.</text>
</comment>
<proteinExistence type="predicted"/>
<dbReference type="InterPro" id="IPR036873">
    <property type="entry name" value="Rhodanese-like_dom_sf"/>
</dbReference>
<feature type="domain" description="J" evidence="1">
    <location>
        <begin position="26"/>
        <end position="81"/>
    </location>
</feature>
<dbReference type="Proteomes" id="UP001178507">
    <property type="component" value="Unassembled WGS sequence"/>
</dbReference>
<dbReference type="SUPFAM" id="SSF46565">
    <property type="entry name" value="Chaperone J-domain"/>
    <property type="match status" value="1"/>
</dbReference>
<dbReference type="PRINTS" id="PR00625">
    <property type="entry name" value="JDOMAIN"/>
</dbReference>
<dbReference type="CDD" id="cd06257">
    <property type="entry name" value="DnaJ"/>
    <property type="match status" value="1"/>
</dbReference>
<accession>A0AA36MHV4</accession>
<dbReference type="PANTHER" id="PTHR43908:SF3">
    <property type="entry name" value="AT29763P-RELATED"/>
    <property type="match status" value="1"/>
</dbReference>
<keyword evidence="3" id="KW-1185">Reference proteome</keyword>
<dbReference type="PANTHER" id="PTHR43908">
    <property type="entry name" value="AT29763P-RELATED"/>
    <property type="match status" value="1"/>
</dbReference>
<dbReference type="EMBL" id="CAUJNA010000114">
    <property type="protein sequence ID" value="CAJ1372121.1"/>
    <property type="molecule type" value="Genomic_DNA"/>
</dbReference>
<dbReference type="SUPFAM" id="SSF52821">
    <property type="entry name" value="Rhodanese/Cell cycle control phosphatase"/>
    <property type="match status" value="1"/>
</dbReference>
<dbReference type="PROSITE" id="PS50076">
    <property type="entry name" value="DNAJ_2"/>
    <property type="match status" value="1"/>
</dbReference>
<organism evidence="2 3">
    <name type="scientific">Effrenium voratum</name>
    <dbReference type="NCBI Taxonomy" id="2562239"/>
    <lineage>
        <taxon>Eukaryota</taxon>
        <taxon>Sar</taxon>
        <taxon>Alveolata</taxon>
        <taxon>Dinophyceae</taxon>
        <taxon>Suessiales</taxon>
        <taxon>Symbiodiniaceae</taxon>
        <taxon>Effrenium</taxon>
    </lineage>
</organism>
<dbReference type="Pfam" id="PF00226">
    <property type="entry name" value="DnaJ"/>
    <property type="match status" value="1"/>
</dbReference>
<evidence type="ECO:0000313" key="3">
    <source>
        <dbReference type="Proteomes" id="UP001178507"/>
    </source>
</evidence>
<dbReference type="GO" id="GO:0030544">
    <property type="term" value="F:Hsp70 protein binding"/>
    <property type="evidence" value="ECO:0007669"/>
    <property type="project" value="TreeGrafter"/>
</dbReference>
<evidence type="ECO:0000313" key="2">
    <source>
        <dbReference type="EMBL" id="CAJ1372121.1"/>
    </source>
</evidence>
<reference evidence="2" key="1">
    <citation type="submission" date="2023-08" db="EMBL/GenBank/DDBJ databases">
        <authorList>
            <person name="Chen Y."/>
            <person name="Shah S."/>
            <person name="Dougan E. K."/>
            <person name="Thang M."/>
            <person name="Chan C."/>
        </authorList>
    </citation>
    <scope>NUCLEOTIDE SEQUENCE</scope>
</reference>
<dbReference type="AlphaFoldDB" id="A0AA36MHV4"/>
<name>A0AA36MHV4_9DINO</name>
<evidence type="ECO:0000259" key="1">
    <source>
        <dbReference type="PROSITE" id="PS50076"/>
    </source>
</evidence>
<dbReference type="GO" id="GO:0005789">
    <property type="term" value="C:endoplasmic reticulum membrane"/>
    <property type="evidence" value="ECO:0007669"/>
    <property type="project" value="TreeGrafter"/>
</dbReference>
<dbReference type="SMART" id="SM00271">
    <property type="entry name" value="DnaJ"/>
    <property type="match status" value="1"/>
</dbReference>
<protein>
    <recommendedName>
        <fullName evidence="1">J domain-containing protein</fullName>
    </recommendedName>
</protein>
<dbReference type="Gene3D" id="1.10.287.110">
    <property type="entry name" value="DnaJ domain"/>
    <property type="match status" value="1"/>
</dbReference>
<gene>
    <name evidence="2" type="ORF">EVOR1521_LOCUS2261</name>
</gene>
<dbReference type="InterPro" id="IPR051100">
    <property type="entry name" value="DnaJ_subfamily_B/C"/>
</dbReference>
<dbReference type="GO" id="GO:0071218">
    <property type="term" value="P:cellular response to misfolded protein"/>
    <property type="evidence" value="ECO:0007669"/>
    <property type="project" value="TreeGrafter"/>
</dbReference>
<dbReference type="InterPro" id="IPR001623">
    <property type="entry name" value="DnaJ_domain"/>
</dbReference>
<dbReference type="InterPro" id="IPR036869">
    <property type="entry name" value="J_dom_sf"/>
</dbReference>
<sequence length="268" mass="29190">MPSPPNPPDVDSEEFRSRRRIAEASSWQQVLGVTSTCPESELKKAYRTLALLHHPDKATSEAAATFRAVQRAYEEGLAQQREAKAASLAKPNEVVEASDSERQQWPVHPCASKAHVRAAVDQWEHAYDLGEVPSVPDDVPEVCAAELASWLREGRCVAMDCREPTEAHYERRVPAIPAQLSAPFGQLTGAPERLAPQLARLKAAQTHVVAFSTHGGTSGNCGMCAALLIDVFGMDATRFWRLEGGVDEWIDWAAAHPDAVAQLPAPTI</sequence>
<dbReference type="Gene3D" id="3.40.250.10">
    <property type="entry name" value="Rhodanese-like domain"/>
    <property type="match status" value="1"/>
</dbReference>